<dbReference type="GO" id="GO:0016740">
    <property type="term" value="F:transferase activity"/>
    <property type="evidence" value="ECO:0007669"/>
    <property type="project" value="UniProtKB-KW"/>
</dbReference>
<dbReference type="SMART" id="SM00672">
    <property type="entry name" value="CAP10"/>
    <property type="match status" value="1"/>
</dbReference>
<protein>
    <recommendedName>
        <fullName evidence="3">Glycosyl transferase CAP10 domain-containing protein</fullName>
    </recommendedName>
</protein>
<reference evidence="4 5" key="1">
    <citation type="journal article" date="2015" name="Plant Cell">
        <title>Oil accumulation by the oleaginous diatom Fistulifera solaris as revealed by the genome and transcriptome.</title>
        <authorList>
            <person name="Tanaka T."/>
            <person name="Maeda Y."/>
            <person name="Veluchamy A."/>
            <person name="Tanaka M."/>
            <person name="Abida H."/>
            <person name="Marechal E."/>
            <person name="Bowler C."/>
            <person name="Muto M."/>
            <person name="Sunaga Y."/>
            <person name="Tanaka M."/>
            <person name="Yoshino T."/>
            <person name="Taniguchi T."/>
            <person name="Fukuda Y."/>
            <person name="Nemoto M."/>
            <person name="Matsumoto M."/>
            <person name="Wong P.S."/>
            <person name="Aburatani S."/>
            <person name="Fujibuchi W."/>
        </authorList>
    </citation>
    <scope>NUCLEOTIDE SEQUENCE [LARGE SCALE GENOMIC DNA]</scope>
    <source>
        <strain evidence="4 5">JPCC DA0580</strain>
    </source>
</reference>
<comment type="similarity">
    <text evidence="1">Belongs to the glycosyltransferase 90 family.</text>
</comment>
<dbReference type="PANTHER" id="PTHR12203:SF35">
    <property type="entry name" value="PROTEIN O-GLUCOSYLTRANSFERASE 1"/>
    <property type="match status" value="1"/>
</dbReference>
<keyword evidence="5" id="KW-1185">Reference proteome</keyword>
<dbReference type="Proteomes" id="UP000198406">
    <property type="component" value="Unassembled WGS sequence"/>
</dbReference>
<dbReference type="AlphaFoldDB" id="A0A1Z5JV44"/>
<evidence type="ECO:0000259" key="3">
    <source>
        <dbReference type="SMART" id="SM00672"/>
    </source>
</evidence>
<dbReference type="Pfam" id="PF05686">
    <property type="entry name" value="Glyco_transf_90"/>
    <property type="match status" value="1"/>
</dbReference>
<evidence type="ECO:0000313" key="4">
    <source>
        <dbReference type="EMBL" id="GAX17920.1"/>
    </source>
</evidence>
<evidence type="ECO:0000313" key="5">
    <source>
        <dbReference type="Proteomes" id="UP000198406"/>
    </source>
</evidence>
<proteinExistence type="inferred from homology"/>
<evidence type="ECO:0000256" key="1">
    <source>
        <dbReference type="ARBA" id="ARBA00010118"/>
    </source>
</evidence>
<comment type="caution">
    <text evidence="4">The sequence shown here is derived from an EMBL/GenBank/DDBJ whole genome shotgun (WGS) entry which is preliminary data.</text>
</comment>
<dbReference type="InterPro" id="IPR051091">
    <property type="entry name" value="O-Glucosyltr/Glycosyltrsf_90"/>
</dbReference>
<organism evidence="4 5">
    <name type="scientific">Fistulifera solaris</name>
    <name type="common">Oleaginous diatom</name>
    <dbReference type="NCBI Taxonomy" id="1519565"/>
    <lineage>
        <taxon>Eukaryota</taxon>
        <taxon>Sar</taxon>
        <taxon>Stramenopiles</taxon>
        <taxon>Ochrophyta</taxon>
        <taxon>Bacillariophyta</taxon>
        <taxon>Bacillariophyceae</taxon>
        <taxon>Bacillariophycidae</taxon>
        <taxon>Naviculales</taxon>
        <taxon>Naviculaceae</taxon>
        <taxon>Fistulifera</taxon>
    </lineage>
</organism>
<gene>
    <name evidence="4" type="ORF">FisN_18Hh128</name>
</gene>
<dbReference type="OrthoDB" id="48801at2759"/>
<dbReference type="InterPro" id="IPR006598">
    <property type="entry name" value="CAP10"/>
</dbReference>
<sequence>MGFQQRNRLMPVEGLMNEALKLFHSSQKGERRAKWAQLDKLLKRGRSFPFLIYAGDHKSCGYHNYKDENNVSQSIPLFTFGVKAKTLGCWNGFPIASYKMIRDSKRTMQDWDKQFEEMDNRYLWHKKLLKLAWRGSLTDRSALRDLGRVDGVTPRMKLVSLGNHDYNNTQLFDVGFASTHNFAKNNVSSLDYPTKGPIIPFAEMQRYIAIIDIDGNGWSSRFPTQLCLNSVSLKVEPRYPDYFVELQVKPGVHYIPIKADLSDLLEKTLWVILHPKESQQIVANARKWCREHMVWKSLAHDMLDTWEKYVIFLNEHDPTWFDTWDKQWKVWKRRDLPYELLRPFKRTDNGPLRFRPVKVSPELKGFLLGIVMKYS</sequence>
<keyword evidence="2" id="KW-0808">Transferase</keyword>
<feature type="domain" description="Glycosyl transferase CAP10" evidence="3">
    <location>
        <begin position="48"/>
        <end position="316"/>
    </location>
</feature>
<dbReference type="PANTHER" id="PTHR12203">
    <property type="entry name" value="KDEL LYS-ASP-GLU-LEU CONTAINING - RELATED"/>
    <property type="match status" value="1"/>
</dbReference>
<evidence type="ECO:0000256" key="2">
    <source>
        <dbReference type="ARBA" id="ARBA00022679"/>
    </source>
</evidence>
<dbReference type="EMBL" id="BDSP01000123">
    <property type="protein sequence ID" value="GAX17920.1"/>
    <property type="molecule type" value="Genomic_DNA"/>
</dbReference>
<dbReference type="InParanoid" id="A0A1Z5JV44"/>
<name>A0A1Z5JV44_FISSO</name>
<accession>A0A1Z5JV44</accession>